<organism evidence="1 2">
    <name type="scientific">Eretmocerus hayati</name>
    <dbReference type="NCBI Taxonomy" id="131215"/>
    <lineage>
        <taxon>Eukaryota</taxon>
        <taxon>Metazoa</taxon>
        <taxon>Ecdysozoa</taxon>
        <taxon>Arthropoda</taxon>
        <taxon>Hexapoda</taxon>
        <taxon>Insecta</taxon>
        <taxon>Pterygota</taxon>
        <taxon>Neoptera</taxon>
        <taxon>Endopterygota</taxon>
        <taxon>Hymenoptera</taxon>
        <taxon>Apocrita</taxon>
        <taxon>Proctotrupomorpha</taxon>
        <taxon>Chalcidoidea</taxon>
        <taxon>Aphelinidae</taxon>
        <taxon>Aphelininae</taxon>
        <taxon>Eretmocerus</taxon>
    </lineage>
</organism>
<keyword evidence="2" id="KW-1185">Reference proteome</keyword>
<protein>
    <submittedName>
        <fullName evidence="1">Uncharacterized protein</fullName>
    </submittedName>
</protein>
<proteinExistence type="predicted"/>
<name>A0ACC2PKF4_9HYME</name>
<reference evidence="1" key="1">
    <citation type="submission" date="2023-04" db="EMBL/GenBank/DDBJ databases">
        <title>A chromosome-level genome assembly of the parasitoid wasp Eretmocerus hayati.</title>
        <authorList>
            <person name="Zhong Y."/>
            <person name="Liu S."/>
            <person name="Liu Y."/>
        </authorList>
    </citation>
    <scope>NUCLEOTIDE SEQUENCE</scope>
    <source>
        <strain evidence="1">ZJU_SS_LIU_2023</strain>
    </source>
</reference>
<dbReference type="EMBL" id="CM056741">
    <property type="protein sequence ID" value="KAJ8683523.1"/>
    <property type="molecule type" value="Genomic_DNA"/>
</dbReference>
<accession>A0ACC2PKF4</accession>
<gene>
    <name evidence="1" type="ORF">QAD02_019315</name>
</gene>
<sequence>MDVSLLLLVIILTSTIFYWFLTKNYSYWNKQGIPYVPDPVPGFGHVLPIITLRESAAALFTKIYNRTQASVIGFYFMQKPAVIVRDPELVKSVLVTNYHSFSNNMVKLDEKSDPVMSKNPFFAKDQHTWKMNRSRIANQIAGGKLRQLYVIIEQVCEKMLAYVDRKIDQNDGVFECEMKDFFTKFTGEIVANAAFAIEGQSFEDKPDKWAYVNVARTVFKPTFIHGIKHSLILYLPRIAAFFRLGYLTDSARQYFSENIKAIIKQRQKSGDTPNDYLQSIIDANDKNDIDSIISDIIVFHTDVYETSSTTLSSVFYQLSKNPDAQTKLREDITTKSKSHHGCITYESLKEMDFLEYVINEALRLMPTVGRFIKMCTNEITLVGNDGLKCHIKPGSPVVIPVLGLHHDEKYWPDPEKFDPDRFQPDNQIGRHKNVYLPFGDGPKLCVGYRLGILLVKIATATLITRFSIEPSSITKEPLKLEPASLLTYFEGGLWVKFTKFHNKI</sequence>
<evidence type="ECO:0000313" key="1">
    <source>
        <dbReference type="EMBL" id="KAJ8683523.1"/>
    </source>
</evidence>
<evidence type="ECO:0000313" key="2">
    <source>
        <dbReference type="Proteomes" id="UP001239111"/>
    </source>
</evidence>
<dbReference type="Proteomes" id="UP001239111">
    <property type="component" value="Chromosome 1"/>
</dbReference>
<comment type="caution">
    <text evidence="1">The sequence shown here is derived from an EMBL/GenBank/DDBJ whole genome shotgun (WGS) entry which is preliminary data.</text>
</comment>